<keyword evidence="7" id="KW-0342">GTP-binding</keyword>
<dbReference type="Gene3D" id="3.40.50.300">
    <property type="entry name" value="P-loop containing nucleotide triphosphate hydrolases"/>
    <property type="match status" value="1"/>
</dbReference>
<dbReference type="FunFam" id="3.40.50.300:FF:000022">
    <property type="entry name" value="Signal recognition particle 54 kDa subunit"/>
    <property type="match status" value="1"/>
</dbReference>
<evidence type="ECO:0000256" key="9">
    <source>
        <dbReference type="ARBA" id="ARBA00023274"/>
    </source>
</evidence>
<evidence type="ECO:0000256" key="6">
    <source>
        <dbReference type="ARBA" id="ARBA00022884"/>
    </source>
</evidence>
<dbReference type="InterPro" id="IPR027417">
    <property type="entry name" value="P-loop_NTPase"/>
</dbReference>
<dbReference type="OrthoDB" id="10250817at2759"/>
<evidence type="ECO:0000313" key="16">
    <source>
        <dbReference type="Proteomes" id="UP000311382"/>
    </source>
</evidence>
<accession>A0A5C5G1P0</accession>
<dbReference type="InterPro" id="IPR036225">
    <property type="entry name" value="SRP/SRP_N"/>
</dbReference>
<feature type="region of interest" description="Disordered" evidence="13">
    <location>
        <begin position="415"/>
        <end position="482"/>
    </location>
</feature>
<dbReference type="GO" id="GO:0005525">
    <property type="term" value="F:GTP binding"/>
    <property type="evidence" value="ECO:0007669"/>
    <property type="project" value="UniProtKB-KW"/>
</dbReference>
<keyword evidence="16" id="KW-1185">Reference proteome</keyword>
<reference evidence="15 16" key="1">
    <citation type="submission" date="2019-03" db="EMBL/GenBank/DDBJ databases">
        <title>Rhodosporidium diobovatum UCD-FST 08-225 genome sequencing, assembly, and annotation.</title>
        <authorList>
            <person name="Fakankun I.U."/>
            <person name="Fristensky B."/>
            <person name="Levin D.B."/>
        </authorList>
    </citation>
    <scope>NUCLEOTIDE SEQUENCE [LARGE SCALE GENOMIC DNA]</scope>
    <source>
        <strain evidence="15 16">UCD-FST 08-225</strain>
    </source>
</reference>
<evidence type="ECO:0000256" key="4">
    <source>
        <dbReference type="ARBA" id="ARBA00022741"/>
    </source>
</evidence>
<dbReference type="SMART" id="SM00963">
    <property type="entry name" value="SRP54_N"/>
    <property type="match status" value="1"/>
</dbReference>
<evidence type="ECO:0000256" key="11">
    <source>
        <dbReference type="ARBA" id="ARBA00035672"/>
    </source>
</evidence>
<dbReference type="InterPro" id="IPR022941">
    <property type="entry name" value="SRP54"/>
</dbReference>
<evidence type="ECO:0000313" key="15">
    <source>
        <dbReference type="EMBL" id="TNY21861.1"/>
    </source>
</evidence>
<feature type="compositionally biased region" description="Acidic residues" evidence="13">
    <location>
        <begin position="457"/>
        <end position="471"/>
    </location>
</feature>
<dbReference type="CDD" id="cd17875">
    <property type="entry name" value="SRP54_G"/>
    <property type="match status" value="1"/>
</dbReference>
<dbReference type="PROSITE" id="PS00300">
    <property type="entry name" value="SRP54"/>
    <property type="match status" value="1"/>
</dbReference>
<proteinExistence type="inferred from homology"/>
<dbReference type="InterPro" id="IPR004125">
    <property type="entry name" value="Signal_recog_particle_SRP54_M"/>
</dbReference>
<evidence type="ECO:0000256" key="13">
    <source>
        <dbReference type="SAM" id="MobiDB-lite"/>
    </source>
</evidence>
<comment type="catalytic activity">
    <reaction evidence="12">
        <text>GTP + H2O = GDP + phosphate + H(+)</text>
        <dbReference type="Rhea" id="RHEA:19669"/>
        <dbReference type="ChEBI" id="CHEBI:15377"/>
        <dbReference type="ChEBI" id="CHEBI:15378"/>
        <dbReference type="ChEBI" id="CHEBI:37565"/>
        <dbReference type="ChEBI" id="CHEBI:43474"/>
        <dbReference type="ChEBI" id="CHEBI:58189"/>
        <dbReference type="EC" id="3.6.5.4"/>
    </reaction>
    <physiologicalReaction direction="left-to-right" evidence="12">
        <dbReference type="Rhea" id="RHEA:19670"/>
    </physiologicalReaction>
</comment>
<dbReference type="GO" id="GO:0030942">
    <property type="term" value="F:endoplasmic reticulum signal peptide binding"/>
    <property type="evidence" value="ECO:0007669"/>
    <property type="project" value="TreeGrafter"/>
</dbReference>
<name>A0A5C5G1P0_9BASI</name>
<evidence type="ECO:0000256" key="8">
    <source>
        <dbReference type="ARBA" id="ARBA00023135"/>
    </source>
</evidence>
<evidence type="ECO:0000256" key="2">
    <source>
        <dbReference type="ARBA" id="ARBA00005450"/>
    </source>
</evidence>
<organism evidence="15 16">
    <name type="scientific">Rhodotorula diobovata</name>
    <dbReference type="NCBI Taxonomy" id="5288"/>
    <lineage>
        <taxon>Eukaryota</taxon>
        <taxon>Fungi</taxon>
        <taxon>Dikarya</taxon>
        <taxon>Basidiomycota</taxon>
        <taxon>Pucciniomycotina</taxon>
        <taxon>Microbotryomycetes</taxon>
        <taxon>Sporidiobolales</taxon>
        <taxon>Sporidiobolaceae</taxon>
        <taxon>Rhodotorula</taxon>
    </lineage>
</organism>
<dbReference type="Pfam" id="PF00448">
    <property type="entry name" value="SRP54"/>
    <property type="match status" value="1"/>
</dbReference>
<keyword evidence="5" id="KW-0378">Hydrolase</keyword>
<dbReference type="PANTHER" id="PTHR11564">
    <property type="entry name" value="SIGNAL RECOGNITION PARTICLE 54K PROTEIN SRP54"/>
    <property type="match status" value="1"/>
</dbReference>
<evidence type="ECO:0000256" key="1">
    <source>
        <dbReference type="ARBA" id="ARBA00004496"/>
    </source>
</evidence>
<keyword evidence="6" id="KW-0694">RNA-binding</keyword>
<dbReference type="Pfam" id="PF02881">
    <property type="entry name" value="SRP54_N"/>
    <property type="match status" value="1"/>
</dbReference>
<dbReference type="AlphaFoldDB" id="A0A5C5G1P0"/>
<dbReference type="Gene3D" id="1.20.120.140">
    <property type="entry name" value="Signal recognition particle SRP54, nucleotide-binding domain"/>
    <property type="match status" value="1"/>
</dbReference>
<keyword evidence="4" id="KW-0547">Nucleotide-binding</keyword>
<dbReference type="GO" id="GO:0005829">
    <property type="term" value="C:cytosol"/>
    <property type="evidence" value="ECO:0007669"/>
    <property type="project" value="TreeGrafter"/>
</dbReference>
<keyword evidence="9" id="KW-0687">Ribonucleoprotein</keyword>
<dbReference type="InterPro" id="IPR036891">
    <property type="entry name" value="Signal_recog_part_SRP54_M_sf"/>
</dbReference>
<gene>
    <name evidence="15" type="ORF">DMC30DRAFT_178437</name>
</gene>
<dbReference type="Pfam" id="PF02978">
    <property type="entry name" value="SRP_SPB"/>
    <property type="match status" value="2"/>
</dbReference>
<dbReference type="InterPro" id="IPR000897">
    <property type="entry name" value="SRP54_GTPase_dom"/>
</dbReference>
<evidence type="ECO:0000256" key="10">
    <source>
        <dbReference type="ARBA" id="ARBA00034905"/>
    </source>
</evidence>
<evidence type="ECO:0000256" key="5">
    <source>
        <dbReference type="ARBA" id="ARBA00022801"/>
    </source>
</evidence>
<comment type="similarity">
    <text evidence="2">Belongs to the GTP-binding SRP family. SRP54 subfamily.</text>
</comment>
<dbReference type="Proteomes" id="UP000311382">
    <property type="component" value="Unassembled WGS sequence"/>
</dbReference>
<dbReference type="SUPFAM" id="SSF47446">
    <property type="entry name" value="Signal peptide-binding domain"/>
    <property type="match status" value="2"/>
</dbReference>
<feature type="domain" description="SRP54-type proteins GTP-binding" evidence="14">
    <location>
        <begin position="284"/>
        <end position="297"/>
    </location>
</feature>
<dbReference type="EMBL" id="SOZI01000035">
    <property type="protein sequence ID" value="TNY21861.1"/>
    <property type="molecule type" value="Genomic_DNA"/>
</dbReference>
<evidence type="ECO:0000259" key="14">
    <source>
        <dbReference type="PROSITE" id="PS00300"/>
    </source>
</evidence>
<evidence type="ECO:0000256" key="7">
    <source>
        <dbReference type="ARBA" id="ARBA00023134"/>
    </source>
</evidence>
<dbReference type="Gene3D" id="1.10.260.30">
    <property type="entry name" value="Signal recognition particle, SRP54 subunit, M-domain"/>
    <property type="match status" value="1"/>
</dbReference>
<dbReference type="SUPFAM" id="SSF52540">
    <property type="entry name" value="P-loop containing nucleoside triphosphate hydrolases"/>
    <property type="match status" value="1"/>
</dbReference>
<feature type="compositionally biased region" description="Low complexity" evidence="13">
    <location>
        <begin position="443"/>
        <end position="456"/>
    </location>
</feature>
<dbReference type="PANTHER" id="PTHR11564:SF5">
    <property type="entry name" value="SIGNAL RECOGNITION PARTICLE SUBUNIT SRP54"/>
    <property type="match status" value="1"/>
</dbReference>
<keyword evidence="3" id="KW-0963">Cytoplasm</keyword>
<sequence>MVLQDLGRRLNSALQSVSASSSIDEQALDAVLKSVCAALLESDVNVLLVKRTRERVKKLVLPQLEQIQAKQGTEHDAMAGNKAKQLIHKAIFDELVALVDPGDDAPPAFNPVKGKTQVIMMVGLQGAGKTTTCTKLATHYQRRGLKVALVCADTFRAGAFDQLKQNATRAKVPFFGSYTETDPVAISLQGVQKFRSERFDVIIVDTSGRHRQESELFDEMCQIQDAVEPDMTVLVLDGAIGQAAEAQSQAFKEASDFGAIIVTKLDGHAKGGGAISAVAATHTPIIFIGTGEHLHDLEKFSPRPFISKMLGMGDMAGLVERAQEMAMANPERQENMMKKLEKGEFTVRDLKEQMQTIMNMGPLSNLTSMIPGMGALMGGDTEAEAAKRMKRIAFIFDSMTTEELDSDGALFRDATPAASGKGKGKGKDKGTVATTGGAKGAKGKAVATPKGAAASDSDSDGDGDASSEPDLDPLGAREPNRRVLRVARGSGTSVQEVEELLAQHQMFAKMAKRMGGKNGMMGKLAQRGMGRPGAAAGAGGMPAGMPPLGPGGMPDLSKLSPAQMRAMQNMLPPGARDMLSNPGALQQMQQMMGGLGGGGMGGLSGMGGMGGMADMLKGMMGGAGGR</sequence>
<dbReference type="InterPro" id="IPR042101">
    <property type="entry name" value="SRP54_N_sf"/>
</dbReference>
<comment type="subcellular location">
    <subcellularLocation>
        <location evidence="1">Cytoplasm</location>
    </subcellularLocation>
</comment>
<dbReference type="InterPro" id="IPR013822">
    <property type="entry name" value="Signal_recog_particl_SRP54_hlx"/>
</dbReference>
<keyword evidence="8" id="KW-0733">Signal recognition particle</keyword>
<dbReference type="HAMAP" id="MF_00306">
    <property type="entry name" value="SRP54"/>
    <property type="match status" value="1"/>
</dbReference>
<dbReference type="SUPFAM" id="SSF47364">
    <property type="entry name" value="Domain of the SRP/SRP receptor G-proteins"/>
    <property type="match status" value="1"/>
</dbReference>
<dbReference type="STRING" id="5288.A0A5C5G1P0"/>
<dbReference type="GO" id="GO:0003924">
    <property type="term" value="F:GTPase activity"/>
    <property type="evidence" value="ECO:0007669"/>
    <property type="project" value="InterPro"/>
</dbReference>
<protein>
    <recommendedName>
        <fullName evidence="11">signal-recognition-particle GTPase</fullName>
        <ecNumber evidence="11">3.6.5.4</ecNumber>
    </recommendedName>
    <alternativeName>
        <fullName evidence="10">Signal recognition particle 54 kDa protein homolog</fullName>
    </alternativeName>
</protein>
<dbReference type="SMART" id="SM00962">
    <property type="entry name" value="SRP54"/>
    <property type="match status" value="1"/>
</dbReference>
<dbReference type="SMART" id="SM00382">
    <property type="entry name" value="AAA"/>
    <property type="match status" value="1"/>
</dbReference>
<dbReference type="GO" id="GO:0006616">
    <property type="term" value="P:SRP-dependent cotranslational protein targeting to membrane, translocation"/>
    <property type="evidence" value="ECO:0007669"/>
    <property type="project" value="TreeGrafter"/>
</dbReference>
<evidence type="ECO:0000256" key="12">
    <source>
        <dbReference type="ARBA" id="ARBA00048157"/>
    </source>
</evidence>
<evidence type="ECO:0000256" key="3">
    <source>
        <dbReference type="ARBA" id="ARBA00022490"/>
    </source>
</evidence>
<dbReference type="EC" id="3.6.5.4" evidence="11"/>
<comment type="caution">
    <text evidence="15">The sequence shown here is derived from an EMBL/GenBank/DDBJ whole genome shotgun (WGS) entry which is preliminary data.</text>
</comment>
<dbReference type="InterPro" id="IPR003593">
    <property type="entry name" value="AAA+_ATPase"/>
</dbReference>
<dbReference type="GO" id="GO:0008312">
    <property type="term" value="F:7S RNA binding"/>
    <property type="evidence" value="ECO:0007669"/>
    <property type="project" value="InterPro"/>
</dbReference>
<dbReference type="GO" id="GO:0005786">
    <property type="term" value="C:signal recognition particle, endoplasmic reticulum targeting"/>
    <property type="evidence" value="ECO:0007669"/>
    <property type="project" value="UniProtKB-KW"/>
</dbReference>